<evidence type="ECO:0000256" key="6">
    <source>
        <dbReference type="SAM" id="Phobius"/>
    </source>
</evidence>
<gene>
    <name evidence="7" type="ORF">VTJ83DRAFT_3786</name>
</gene>
<dbReference type="PANTHER" id="PTHR15549:SF26">
    <property type="entry name" value="AXIAL BUDDING PATTERN PROTEIN 2-RELATED"/>
    <property type="match status" value="1"/>
</dbReference>
<feature type="region of interest" description="Disordered" evidence="5">
    <location>
        <begin position="202"/>
        <end position="246"/>
    </location>
</feature>
<dbReference type="Proteomes" id="UP001600064">
    <property type="component" value="Unassembled WGS sequence"/>
</dbReference>
<dbReference type="PANTHER" id="PTHR15549">
    <property type="entry name" value="PAIRED IMMUNOGLOBULIN-LIKE TYPE 2 RECEPTOR"/>
    <property type="match status" value="1"/>
</dbReference>
<evidence type="ECO:0000256" key="1">
    <source>
        <dbReference type="ARBA" id="ARBA00004167"/>
    </source>
</evidence>
<feature type="transmembrane region" description="Helical" evidence="6">
    <location>
        <begin position="260"/>
        <end position="283"/>
    </location>
</feature>
<keyword evidence="3 6" id="KW-1133">Transmembrane helix</keyword>
<evidence type="ECO:0000256" key="3">
    <source>
        <dbReference type="ARBA" id="ARBA00022989"/>
    </source>
</evidence>
<proteinExistence type="predicted"/>
<keyword evidence="2 6" id="KW-0812">Transmembrane</keyword>
<protein>
    <submittedName>
        <fullName evidence="7">Uncharacterized protein</fullName>
    </submittedName>
</protein>
<comment type="subcellular location">
    <subcellularLocation>
        <location evidence="1">Membrane</location>
        <topology evidence="1">Single-pass membrane protein</topology>
    </subcellularLocation>
</comment>
<dbReference type="InterPro" id="IPR051694">
    <property type="entry name" value="Immunoregulatory_rcpt-like"/>
</dbReference>
<dbReference type="GeneID" id="98124846"/>
<evidence type="ECO:0000313" key="8">
    <source>
        <dbReference type="Proteomes" id="UP001600064"/>
    </source>
</evidence>
<feature type="compositionally biased region" description="Polar residues" evidence="5">
    <location>
        <begin position="227"/>
        <end position="239"/>
    </location>
</feature>
<sequence length="426" mass="44117">MTITGHKGTALGPLTTAWTMPEDCKVNIVLCSTCDEGFRGQQCVVSNGEGRAEDHTRCWPPATAAAGSPQWPFMGWGYYSPGISCPVGYTTACTAEHGGRSEWAHQFTLVPGETAIGCCPVGYRCDNRNGNTCVADADRGHTTVVTTGSCVNGRMVNVGPATLPDLVTFTATDGSSEGQVVTRTRDMVLLAPMYQLNFKASDLPQATGTTDSTTSLPTTTPPPRTDANGSTITSGTNPGAASSNDALAESSSSAGLSVGATAGIAVGAAVSALLLAFLAWYLWQRRQKRARELEQQQAYGDFNPDGLPPGAPSTATYLPGSTGASHEVEGSWPADQKLPSSHPYANYAGYYVPPPAAPGGGPPPSELYAGYDGAEVYAQVPQELGANGLDRAELESVNVRATPVSATTGAGTNRIGGGRNSRSWGS</sequence>
<evidence type="ECO:0000256" key="4">
    <source>
        <dbReference type="ARBA" id="ARBA00023136"/>
    </source>
</evidence>
<feature type="compositionally biased region" description="Low complexity" evidence="5">
    <location>
        <begin position="207"/>
        <end position="218"/>
    </location>
</feature>
<evidence type="ECO:0000256" key="5">
    <source>
        <dbReference type="SAM" id="MobiDB-lite"/>
    </source>
</evidence>
<evidence type="ECO:0000313" key="7">
    <source>
        <dbReference type="EMBL" id="KAL2268940.1"/>
    </source>
</evidence>
<dbReference type="EMBL" id="JAZGUE010000003">
    <property type="protein sequence ID" value="KAL2268940.1"/>
    <property type="molecule type" value="Genomic_DNA"/>
</dbReference>
<organism evidence="7 8">
    <name type="scientific">Remersonia thermophila</name>
    <dbReference type="NCBI Taxonomy" id="72144"/>
    <lineage>
        <taxon>Eukaryota</taxon>
        <taxon>Fungi</taxon>
        <taxon>Dikarya</taxon>
        <taxon>Ascomycota</taxon>
        <taxon>Pezizomycotina</taxon>
        <taxon>Sordariomycetes</taxon>
        <taxon>Sordariomycetidae</taxon>
        <taxon>Sordariales</taxon>
        <taxon>Sordariales incertae sedis</taxon>
        <taxon>Remersonia</taxon>
    </lineage>
</organism>
<reference evidence="7 8" key="1">
    <citation type="journal article" date="2024" name="Commun. Biol.">
        <title>Comparative genomic analysis of thermophilic fungi reveals convergent evolutionary adaptations and gene losses.</title>
        <authorList>
            <person name="Steindorff A.S."/>
            <person name="Aguilar-Pontes M.V."/>
            <person name="Robinson A.J."/>
            <person name="Andreopoulos B."/>
            <person name="LaButti K."/>
            <person name="Kuo A."/>
            <person name="Mondo S."/>
            <person name="Riley R."/>
            <person name="Otillar R."/>
            <person name="Haridas S."/>
            <person name="Lipzen A."/>
            <person name="Grimwood J."/>
            <person name="Schmutz J."/>
            <person name="Clum A."/>
            <person name="Reid I.D."/>
            <person name="Moisan M.C."/>
            <person name="Butler G."/>
            <person name="Nguyen T.T.M."/>
            <person name="Dewar K."/>
            <person name="Conant G."/>
            <person name="Drula E."/>
            <person name="Henrissat B."/>
            <person name="Hansel C."/>
            <person name="Singer S."/>
            <person name="Hutchinson M.I."/>
            <person name="de Vries R.P."/>
            <person name="Natvig D.O."/>
            <person name="Powell A.J."/>
            <person name="Tsang A."/>
            <person name="Grigoriev I.V."/>
        </authorList>
    </citation>
    <scope>NUCLEOTIDE SEQUENCE [LARGE SCALE GENOMIC DNA]</scope>
    <source>
        <strain evidence="7 8">ATCC 22073</strain>
    </source>
</reference>
<feature type="region of interest" description="Disordered" evidence="5">
    <location>
        <begin position="398"/>
        <end position="426"/>
    </location>
</feature>
<name>A0ABR4DF10_9PEZI</name>
<feature type="region of interest" description="Disordered" evidence="5">
    <location>
        <begin position="299"/>
        <end position="337"/>
    </location>
</feature>
<keyword evidence="8" id="KW-1185">Reference proteome</keyword>
<accession>A0ABR4DF10</accession>
<comment type="caution">
    <text evidence="7">The sequence shown here is derived from an EMBL/GenBank/DDBJ whole genome shotgun (WGS) entry which is preliminary data.</text>
</comment>
<dbReference type="RefSeq" id="XP_070867664.1">
    <property type="nucleotide sequence ID" value="XM_071010202.1"/>
</dbReference>
<evidence type="ECO:0000256" key="2">
    <source>
        <dbReference type="ARBA" id="ARBA00022692"/>
    </source>
</evidence>
<keyword evidence="4 6" id="KW-0472">Membrane</keyword>